<comment type="caution">
    <text evidence="2">The sequence shown here is derived from an EMBL/GenBank/DDBJ whole genome shotgun (WGS) entry which is preliminary data.</text>
</comment>
<evidence type="ECO:0000313" key="2">
    <source>
        <dbReference type="EMBL" id="RTR39752.1"/>
    </source>
</evidence>
<feature type="transmembrane region" description="Helical" evidence="1">
    <location>
        <begin position="6"/>
        <end position="27"/>
    </location>
</feature>
<gene>
    <name evidence="2" type="ORF">EKG38_08115</name>
</gene>
<name>A0A3S0RZ35_9GAMM</name>
<proteinExistence type="predicted"/>
<reference evidence="2 3" key="1">
    <citation type="submission" date="2018-12" db="EMBL/GenBank/DDBJ databases">
        <authorList>
            <person name="Yu L."/>
        </authorList>
    </citation>
    <scope>NUCLEOTIDE SEQUENCE [LARGE SCALE GENOMIC DNA]</scope>
    <source>
        <strain evidence="2 3">HAW-EB2</strain>
    </source>
</reference>
<keyword evidence="1" id="KW-0472">Membrane</keyword>
<dbReference type="EMBL" id="RXNU01000003">
    <property type="protein sequence ID" value="RTR39752.1"/>
    <property type="molecule type" value="Genomic_DNA"/>
</dbReference>
<evidence type="ECO:0000256" key="1">
    <source>
        <dbReference type="SAM" id="Phobius"/>
    </source>
</evidence>
<dbReference type="RefSeq" id="WP_126519761.1">
    <property type="nucleotide sequence ID" value="NZ_RXNU01000003.1"/>
</dbReference>
<keyword evidence="1" id="KW-1133">Transmembrane helix</keyword>
<dbReference type="AlphaFoldDB" id="A0A3S0RZ35"/>
<accession>A0A3S0RZ35</accession>
<dbReference type="Proteomes" id="UP000267448">
    <property type="component" value="Unassembled WGS sequence"/>
</dbReference>
<keyword evidence="3" id="KW-1185">Reference proteome</keyword>
<sequence>MEISLTHILLATIGMGALVIIVQAIIFNKLKMIQALSSQQASDANRQLSGAIEAIPGMIQDLFKTGVEEITTAQQACQSKNQQSFKAVNQLVTAKIQDTHTENTKMHCQLQTLLQQLQEHLSTKTTKLHKETSSDVVAALASAQALLQASISDTGSQLNTAIKRSQVELEKESNKLMFIHKQHQLSNLETLSGLIQNLRVQNLVELTNELAQHTELKVDTLDFVKHLGDCKVVKIEDKHTDQVTQVYYENGIKHSSDTLLGEQLKYQMFYDHEGKLVKGIEYSDDQQVTFEYLYDAAGEISQRLEYVYDANGKQADPIKKVY</sequence>
<evidence type="ECO:0000313" key="3">
    <source>
        <dbReference type="Proteomes" id="UP000267448"/>
    </source>
</evidence>
<dbReference type="OrthoDB" id="6257525at2"/>
<protein>
    <submittedName>
        <fullName evidence="2">Uncharacterized protein</fullName>
    </submittedName>
</protein>
<organism evidence="2 3">
    <name type="scientific">Shewanella canadensis</name>
    <dbReference type="NCBI Taxonomy" id="271096"/>
    <lineage>
        <taxon>Bacteria</taxon>
        <taxon>Pseudomonadati</taxon>
        <taxon>Pseudomonadota</taxon>
        <taxon>Gammaproteobacteria</taxon>
        <taxon>Alteromonadales</taxon>
        <taxon>Shewanellaceae</taxon>
        <taxon>Shewanella</taxon>
    </lineage>
</organism>
<keyword evidence="1" id="KW-0812">Transmembrane</keyword>